<evidence type="ECO:0000313" key="3">
    <source>
        <dbReference type="Proteomes" id="UP000184543"/>
    </source>
</evidence>
<accession>A0A1M6LDT6</accession>
<sequence length="234" mass="26943">MAKLSNSLSLTPYLKIDFTMAQQEKTISYTSINSYSTLNELTANTKNLWVVFHGMGHLSRYFIKHFDQLPPEENYIIAPQAPSKYYLNDQFRHVGASWLTKEETARETENVIAYIESIMLRENLPEHLNVIVLGFSQGVSIATRWVAQKRVKCQQLVLYAGGIPKELKPDDFDFFEETKTKVTLLVGENDEYIDAHRLKTEVERAGELFGNEVKKVIFEGRHELKKELINSLIP</sequence>
<gene>
    <name evidence="2" type="ORF">SAMN04488513_107124</name>
</gene>
<dbReference type="Gene3D" id="3.40.50.1820">
    <property type="entry name" value="alpha/beta hydrolase"/>
    <property type="match status" value="1"/>
</dbReference>
<protein>
    <submittedName>
        <fullName evidence="2">Predicted esterase</fullName>
    </submittedName>
</protein>
<dbReference type="SUPFAM" id="SSF53474">
    <property type="entry name" value="alpha/beta-Hydrolases"/>
    <property type="match status" value="1"/>
</dbReference>
<organism evidence="2 3">
    <name type="scientific">Pseudozobellia thermophila</name>
    <dbReference type="NCBI Taxonomy" id="192903"/>
    <lineage>
        <taxon>Bacteria</taxon>
        <taxon>Pseudomonadati</taxon>
        <taxon>Bacteroidota</taxon>
        <taxon>Flavobacteriia</taxon>
        <taxon>Flavobacteriales</taxon>
        <taxon>Flavobacteriaceae</taxon>
        <taxon>Pseudozobellia</taxon>
    </lineage>
</organism>
<dbReference type="Proteomes" id="UP000184543">
    <property type="component" value="Unassembled WGS sequence"/>
</dbReference>
<keyword evidence="3" id="KW-1185">Reference proteome</keyword>
<dbReference type="EMBL" id="FQYU01000007">
    <property type="protein sequence ID" value="SHJ69370.1"/>
    <property type="molecule type" value="Genomic_DNA"/>
</dbReference>
<evidence type="ECO:0000313" key="2">
    <source>
        <dbReference type="EMBL" id="SHJ69370.1"/>
    </source>
</evidence>
<dbReference type="Pfam" id="PF02230">
    <property type="entry name" value="Abhydrolase_2"/>
    <property type="match status" value="1"/>
</dbReference>
<proteinExistence type="predicted"/>
<dbReference type="AlphaFoldDB" id="A0A1M6LDT6"/>
<feature type="domain" description="Phospholipase/carboxylesterase/thioesterase" evidence="1">
    <location>
        <begin position="44"/>
        <end position="229"/>
    </location>
</feature>
<dbReference type="InterPro" id="IPR003140">
    <property type="entry name" value="PLipase/COase/thioEstase"/>
</dbReference>
<dbReference type="STRING" id="192903.SAMN04488513_107124"/>
<dbReference type="GO" id="GO:0016787">
    <property type="term" value="F:hydrolase activity"/>
    <property type="evidence" value="ECO:0007669"/>
    <property type="project" value="InterPro"/>
</dbReference>
<evidence type="ECO:0000259" key="1">
    <source>
        <dbReference type="Pfam" id="PF02230"/>
    </source>
</evidence>
<name>A0A1M6LDT6_9FLAO</name>
<reference evidence="3" key="1">
    <citation type="submission" date="2016-11" db="EMBL/GenBank/DDBJ databases">
        <authorList>
            <person name="Varghese N."/>
            <person name="Submissions S."/>
        </authorList>
    </citation>
    <scope>NUCLEOTIDE SEQUENCE [LARGE SCALE GENOMIC DNA]</scope>
    <source>
        <strain evidence="3">DSM 19858</strain>
    </source>
</reference>
<dbReference type="InterPro" id="IPR029058">
    <property type="entry name" value="AB_hydrolase_fold"/>
</dbReference>